<name>A0ABP3Q085_9PROT</name>
<dbReference type="Pfam" id="PF05426">
    <property type="entry name" value="Alginate_lyase"/>
    <property type="match status" value="1"/>
</dbReference>
<keyword evidence="1 3" id="KW-0732">Signal</keyword>
<accession>A0ABP3Q085</accession>
<feature type="domain" description="Alginate lyase" evidence="4">
    <location>
        <begin position="36"/>
        <end position="229"/>
    </location>
</feature>
<evidence type="ECO:0000313" key="6">
    <source>
        <dbReference type="Proteomes" id="UP001499951"/>
    </source>
</evidence>
<proteinExistence type="predicted"/>
<keyword evidence="2" id="KW-0456">Lyase</keyword>
<protein>
    <recommendedName>
        <fullName evidence="4">Alginate lyase domain-containing protein</fullName>
    </recommendedName>
</protein>
<gene>
    <name evidence="5" type="ORF">GCM10008942_31010</name>
</gene>
<dbReference type="RefSeq" id="WP_166936961.1">
    <property type="nucleotide sequence ID" value="NZ_BAAADD010000008.1"/>
</dbReference>
<evidence type="ECO:0000256" key="2">
    <source>
        <dbReference type="ARBA" id="ARBA00023239"/>
    </source>
</evidence>
<evidence type="ECO:0000256" key="1">
    <source>
        <dbReference type="ARBA" id="ARBA00022729"/>
    </source>
</evidence>
<dbReference type="Gene3D" id="1.50.10.100">
    <property type="entry name" value="Chondroitin AC/alginate lyase"/>
    <property type="match status" value="1"/>
</dbReference>
<dbReference type="SUPFAM" id="SSF48230">
    <property type="entry name" value="Chondroitin AC/alginate lyase"/>
    <property type="match status" value="1"/>
</dbReference>
<evidence type="ECO:0000256" key="3">
    <source>
        <dbReference type="SAM" id="SignalP"/>
    </source>
</evidence>
<sequence>MLKILLLAGFAVTATTALADCPAPPPAQRDIIADSYYDDPPVNSHIDPVKHAAYEAAVAPLETFLRAVAKSASDGDTECTLQWLTAWAEGDALLGKIEKEQAHYQRKWLLAGLALSYAKVRDAASRDQKAAIDTWLLALADGVRKHSDAYKGTKNNHYYWEGLAVGATGAVTGNAADLDWSRKVFRAAEADIGDDGILPLEMKRGSRALHYHLFSVTPLVMLESILDEHSAKLEKLVVFCAAAGKDQDWMAKRAGVPQVELSKDEYDWLPVYFRHNPPKTEAWNRFDIHLGYINISRLGGDLKTANPLEHVKK</sequence>
<dbReference type="InterPro" id="IPR008397">
    <property type="entry name" value="Alginate_lyase_dom"/>
</dbReference>
<reference evidence="6" key="1">
    <citation type="journal article" date="2019" name="Int. J. Syst. Evol. Microbiol.">
        <title>The Global Catalogue of Microorganisms (GCM) 10K type strain sequencing project: providing services to taxonomists for standard genome sequencing and annotation.</title>
        <authorList>
            <consortium name="The Broad Institute Genomics Platform"/>
            <consortium name="The Broad Institute Genome Sequencing Center for Infectious Disease"/>
            <person name="Wu L."/>
            <person name="Ma J."/>
        </authorList>
    </citation>
    <scope>NUCLEOTIDE SEQUENCE [LARGE SCALE GENOMIC DNA]</scope>
    <source>
        <strain evidence="6">JCM 15089</strain>
    </source>
</reference>
<dbReference type="InterPro" id="IPR008929">
    <property type="entry name" value="Chondroitin_lyas"/>
</dbReference>
<feature type="chain" id="PRO_5047121568" description="Alginate lyase domain-containing protein" evidence="3">
    <location>
        <begin position="20"/>
        <end position="313"/>
    </location>
</feature>
<dbReference type="EMBL" id="BAAADD010000008">
    <property type="protein sequence ID" value="GAA0579927.1"/>
    <property type="molecule type" value="Genomic_DNA"/>
</dbReference>
<organism evidence="5 6">
    <name type="scientific">Rhizomicrobium electricum</name>
    <dbReference type="NCBI Taxonomy" id="480070"/>
    <lineage>
        <taxon>Bacteria</taxon>
        <taxon>Pseudomonadati</taxon>
        <taxon>Pseudomonadota</taxon>
        <taxon>Alphaproteobacteria</taxon>
        <taxon>Micropepsales</taxon>
        <taxon>Micropepsaceae</taxon>
        <taxon>Rhizomicrobium</taxon>
    </lineage>
</organism>
<comment type="caution">
    <text evidence="5">The sequence shown here is derived from an EMBL/GenBank/DDBJ whole genome shotgun (WGS) entry which is preliminary data.</text>
</comment>
<evidence type="ECO:0000313" key="5">
    <source>
        <dbReference type="EMBL" id="GAA0579927.1"/>
    </source>
</evidence>
<evidence type="ECO:0000259" key="4">
    <source>
        <dbReference type="Pfam" id="PF05426"/>
    </source>
</evidence>
<keyword evidence="6" id="KW-1185">Reference proteome</keyword>
<dbReference type="Proteomes" id="UP001499951">
    <property type="component" value="Unassembled WGS sequence"/>
</dbReference>
<feature type="signal peptide" evidence="3">
    <location>
        <begin position="1"/>
        <end position="19"/>
    </location>
</feature>